<evidence type="ECO:0000256" key="3">
    <source>
        <dbReference type="SAM" id="Phobius"/>
    </source>
</evidence>
<keyword evidence="3" id="KW-0472">Membrane</keyword>
<keyword evidence="6" id="KW-1185">Reference proteome</keyword>
<feature type="compositionally biased region" description="Basic and acidic residues" evidence="2">
    <location>
        <begin position="1113"/>
        <end position="1131"/>
    </location>
</feature>
<dbReference type="InterPro" id="IPR013767">
    <property type="entry name" value="PAS_fold"/>
</dbReference>
<dbReference type="Pfam" id="PF00989">
    <property type="entry name" value="PAS"/>
    <property type="match status" value="1"/>
</dbReference>
<dbReference type="Proteomes" id="UP001234343">
    <property type="component" value="Unassembled WGS sequence"/>
</dbReference>
<evidence type="ECO:0000313" key="5">
    <source>
        <dbReference type="EMBL" id="MDM7859237.1"/>
    </source>
</evidence>
<gene>
    <name evidence="5" type="ORF">QTP81_01285</name>
</gene>
<feature type="compositionally biased region" description="Low complexity" evidence="2">
    <location>
        <begin position="1174"/>
        <end position="1191"/>
    </location>
</feature>
<organism evidence="5 6">
    <name type="scientific">Alteromonas arenosi</name>
    <dbReference type="NCBI Taxonomy" id="3055817"/>
    <lineage>
        <taxon>Bacteria</taxon>
        <taxon>Pseudomonadati</taxon>
        <taxon>Pseudomonadota</taxon>
        <taxon>Gammaproteobacteria</taxon>
        <taxon>Alteromonadales</taxon>
        <taxon>Alteromonadaceae</taxon>
        <taxon>Alteromonas/Salinimonas group</taxon>
        <taxon>Alteromonas</taxon>
    </lineage>
</organism>
<dbReference type="InterPro" id="IPR035965">
    <property type="entry name" value="PAS-like_dom_sf"/>
</dbReference>
<dbReference type="Pfam" id="PF13426">
    <property type="entry name" value="PAS_9"/>
    <property type="match status" value="2"/>
</dbReference>
<sequence>MINRSFSARKLISQTLIFLFSCMVVSSAWAIAEPLQNLTVGMLNIIVFGALLFILALVITLVVFKFKLNANNRKVAALQSQTNDIKLHTDRFITGILYLDAHHNIRYANRMTAYFLGQKIEDMQGRPALQVFPDSIEEQLHAALQANQETQIQCMLGARERHVRIRVAPQEKPIGDTFTLVTIEDIDSYQQQIDYQKAVVQHGENTTTFAKVAVAEISFNDANVRLNLAMAQLLGLGEESQVALTAFAQKFAANESHAWERAYQQLQQGESIELNSELKINDKVIPVHIAGIAFDYASDSPLSARLIFENLSQVTQLKVQADNVQKQVKALLGASPLPVYILNAEQQIIDCNRAFCAFFKLEFNQVRGKRVHDIERFDEAFKGLHQQGDAVGTRSKTALIRAGERTDVQINLHQLAFKSDNKTVGSVAIVEDLSAIKALEKEVELQTKALNHLINTSPMGIAMIDDEDNLKRANPALGEMLGKTADALEQQTFYQLFKNPEQSGTAARLLHKEGRLDNFTADLLCDDESFVSTRIDVTKLAGLDQKYICWVSDAREKAFLTHKLERLINYSSMPVALMGKRGFTQLNPAACAFFDIKNEDEFIGKSPASPELNSDAAYTAEIATHLQRLENEQQVLTFPWTHQYNDETLPCEITLVPLFNQQEHVATLCMWVDLRALEQANAARLEAVNLREVAEREIAEKQQLLENSQDLLASRARSLQDTQDKLQAAESDLATKMETIQDLQQAHKDISGHLQSLQDDYARNRDLLQQSQEANAELEAQLEESSAKVSSLQKQRNQIADALQYSERNHKQAQEQLRQSELNTQKLKAEQAKQLESLQASQEQIDALKSSIDDKDKQIHDVSGQINSLQSQLISSGKTSEKLREQLINQRKASEIAEQKRRELELTCQAAEAELANKSSYVDHLQHEMKMLEQMSQQQQGDMQKQRQQLEQELQAKQEQLAKTEQALEETRQLTEQEKQQSAAREAELAQLQRELQEVEQRSEEQQRKIAEADAKWEQQQAELQAELQARQQELQKTTEQLNSTQQQTEEEKAQLAALLKTLQAELDDVEQRAAAQEQQIAQSDQQWQEKQQALAKELAAKKAQLDSTQEQLNEHRQQADSERLARKAQQEKLAQLKQEMADVESRAVKQRELMEGNDEQRRQHHAEIEKQKQQLQQALEQAESQNQEMRSTLAAKLDALKKAESTVSKTLSDEQRLQQELDVAKEQTNALEQRIAQQEKQEQQLKQQVLEQQQSLQQREDNIQALQTEQERLTKALQTVKQEYARSKAALTDQSSSQEELTAQLKALEAELNDSKQQLTSKESALQEAQQQIASSADKLAAQEQALIDAQKQEIKQVSEQQAKPEKQIPEFAKLPMPDDPTIWFDLLPYLQQKQSVTSLAVTLQSLIDEFQQHIEQLDKAIEGENDAQIQLAARKLIRVLEGVPSAPLSDMANRLQSFCENRMIDNIAILWPTAKQNLFSTLRVIYSHLNAEID</sequence>
<feature type="region of interest" description="Disordered" evidence="2">
    <location>
        <begin position="934"/>
        <end position="958"/>
    </location>
</feature>
<protein>
    <submittedName>
        <fullName evidence="5">PAS domain-containing protein</fullName>
    </submittedName>
</protein>
<feature type="domain" description="PAS" evidence="4">
    <location>
        <begin position="562"/>
        <end position="631"/>
    </location>
</feature>
<dbReference type="RefSeq" id="WP_289363155.1">
    <property type="nucleotide sequence ID" value="NZ_JAUCBP010000001.1"/>
</dbReference>
<feature type="compositionally biased region" description="Basic and acidic residues" evidence="2">
    <location>
        <begin position="944"/>
        <end position="958"/>
    </location>
</feature>
<dbReference type="CDD" id="cd00130">
    <property type="entry name" value="PAS"/>
    <property type="match status" value="2"/>
</dbReference>
<accession>A0ABT7SSS2</accession>
<keyword evidence="3" id="KW-1133">Transmembrane helix</keyword>
<evidence type="ECO:0000259" key="4">
    <source>
        <dbReference type="SMART" id="SM00091"/>
    </source>
</evidence>
<feature type="compositionally biased region" description="Basic and acidic residues" evidence="2">
    <location>
        <begin position="1140"/>
        <end position="1173"/>
    </location>
</feature>
<comment type="caution">
    <text evidence="5">The sequence shown here is derived from an EMBL/GenBank/DDBJ whole genome shotgun (WGS) entry which is preliminary data.</text>
</comment>
<dbReference type="Pfam" id="PF13188">
    <property type="entry name" value="PAS_8"/>
    <property type="match status" value="1"/>
</dbReference>
<feature type="compositionally biased region" description="Low complexity" evidence="2">
    <location>
        <begin position="934"/>
        <end position="943"/>
    </location>
</feature>
<dbReference type="SUPFAM" id="SSF57997">
    <property type="entry name" value="Tropomyosin"/>
    <property type="match status" value="1"/>
</dbReference>
<dbReference type="SUPFAM" id="SSF55785">
    <property type="entry name" value="PYP-like sensor domain (PAS domain)"/>
    <property type="match status" value="4"/>
</dbReference>
<feature type="domain" description="PAS" evidence="4">
    <location>
        <begin position="83"/>
        <end position="149"/>
    </location>
</feature>
<dbReference type="NCBIfam" id="TIGR00229">
    <property type="entry name" value="sensory_box"/>
    <property type="match status" value="1"/>
</dbReference>
<feature type="region of interest" description="Disordered" evidence="2">
    <location>
        <begin position="1099"/>
        <end position="1191"/>
    </location>
</feature>
<reference evidence="5 6" key="1">
    <citation type="submission" date="2023-06" db="EMBL/GenBank/DDBJ databases">
        <title>Alteromonas sp. ASW11-36 isolated from intertidal sand.</title>
        <authorList>
            <person name="Li Y."/>
        </authorList>
    </citation>
    <scope>NUCLEOTIDE SEQUENCE [LARGE SCALE GENOMIC DNA]</scope>
    <source>
        <strain evidence="5 6">ASW11-36</strain>
    </source>
</reference>
<proteinExistence type="predicted"/>
<feature type="coiled-coil region" evidence="1">
    <location>
        <begin position="1402"/>
        <end position="1429"/>
    </location>
</feature>
<dbReference type="PROSITE" id="PS51257">
    <property type="entry name" value="PROKAR_LIPOPROTEIN"/>
    <property type="match status" value="1"/>
</dbReference>
<keyword evidence="1" id="KW-0175">Coiled coil</keyword>
<dbReference type="InterPro" id="IPR000014">
    <property type="entry name" value="PAS"/>
</dbReference>
<dbReference type="Gene3D" id="3.30.450.20">
    <property type="entry name" value="PAS domain"/>
    <property type="match status" value="4"/>
</dbReference>
<dbReference type="SMART" id="SM00091">
    <property type="entry name" value="PAS"/>
    <property type="match status" value="4"/>
</dbReference>
<evidence type="ECO:0000256" key="2">
    <source>
        <dbReference type="SAM" id="MobiDB-lite"/>
    </source>
</evidence>
<dbReference type="EMBL" id="JAUCBP010000001">
    <property type="protein sequence ID" value="MDM7859237.1"/>
    <property type="molecule type" value="Genomic_DNA"/>
</dbReference>
<keyword evidence="3" id="KW-0812">Transmembrane</keyword>
<evidence type="ECO:0000313" key="6">
    <source>
        <dbReference type="Proteomes" id="UP001234343"/>
    </source>
</evidence>
<feature type="transmembrane region" description="Helical" evidence="3">
    <location>
        <begin position="40"/>
        <end position="64"/>
    </location>
</feature>
<evidence type="ECO:0000256" key="1">
    <source>
        <dbReference type="SAM" id="Coils"/>
    </source>
</evidence>
<feature type="domain" description="PAS" evidence="4">
    <location>
        <begin position="326"/>
        <end position="394"/>
    </location>
</feature>
<name>A0ABT7SSS2_9ALTE</name>
<feature type="domain" description="PAS" evidence="4">
    <location>
        <begin position="448"/>
        <end position="515"/>
    </location>
</feature>